<comment type="caution">
    <text evidence="1">The sequence shown here is derived from an EMBL/GenBank/DDBJ whole genome shotgun (WGS) entry which is preliminary data.</text>
</comment>
<evidence type="ECO:0000313" key="2">
    <source>
        <dbReference type="Proteomes" id="UP000237378"/>
    </source>
</evidence>
<protein>
    <submittedName>
        <fullName evidence="1">Uncharacterized protein</fullName>
    </submittedName>
</protein>
<sequence length="218" mass="25937">MEAELLTKSKRWCALCFGLKGLREEVRGQIAHINRDSSDSRFDNLVFLCMPHHDQYDSKTSQSKNYTQGEVKKYRDQIYSENSKRDYSASEILSLRDYIRKYSAFFEYIFHEYDDIAFSIEMKELEIMGYIRDCWWTAPERSFNLEIQAIQDEIARLVIDIRQLFEIRMYDAVGSRIRFDLQNFSRTVLLEKKEAAKNYADQIAENYNKLRDIASTHP</sequence>
<dbReference type="EMBL" id="MING01000083">
    <property type="protein sequence ID" value="POG04556.1"/>
    <property type="molecule type" value="Genomic_DNA"/>
</dbReference>
<reference evidence="1 2" key="2">
    <citation type="submission" date="2018-03" db="EMBL/GenBank/DDBJ databases">
        <title>Draft genome of Pseudomonas putida strain KH-18-2.</title>
        <authorList>
            <person name="Yoshizawa S."/>
            <person name="Khan N.H."/>
            <person name="Nishimura M."/>
            <person name="Chiura H.X."/>
            <person name="Ogura Y."/>
            <person name="Hayashi T."/>
            <person name="Kogure K."/>
        </authorList>
    </citation>
    <scope>NUCLEOTIDE SEQUENCE [LARGE SCALE GENOMIC DNA]</scope>
    <source>
        <strain evidence="1 2">KH-18-2</strain>
    </source>
</reference>
<proteinExistence type="predicted"/>
<accession>A0A2S3WT05</accession>
<name>A0A2S3WT05_PSEPU</name>
<dbReference type="Proteomes" id="UP000237378">
    <property type="component" value="Unassembled WGS sequence"/>
</dbReference>
<dbReference type="AlphaFoldDB" id="A0A2S3WT05"/>
<reference evidence="1 2" key="1">
    <citation type="submission" date="2016-08" db="EMBL/GenBank/DDBJ databases">
        <authorList>
            <person name="Seilhamer J.J."/>
        </authorList>
    </citation>
    <scope>NUCLEOTIDE SEQUENCE [LARGE SCALE GENOMIC DNA]</scope>
    <source>
        <strain evidence="1 2">KH-18-2</strain>
    </source>
</reference>
<evidence type="ECO:0000313" key="1">
    <source>
        <dbReference type="EMBL" id="POG04556.1"/>
    </source>
</evidence>
<gene>
    <name evidence="1" type="ORF">BGP82_25280</name>
</gene>
<organism evidence="1 2">
    <name type="scientific">Pseudomonas putida</name>
    <name type="common">Arthrobacter siderocapsulatus</name>
    <dbReference type="NCBI Taxonomy" id="303"/>
    <lineage>
        <taxon>Bacteria</taxon>
        <taxon>Pseudomonadati</taxon>
        <taxon>Pseudomonadota</taxon>
        <taxon>Gammaproteobacteria</taxon>
        <taxon>Pseudomonadales</taxon>
        <taxon>Pseudomonadaceae</taxon>
        <taxon>Pseudomonas</taxon>
    </lineage>
</organism>